<evidence type="ECO:0000313" key="11">
    <source>
        <dbReference type="EMBL" id="STO70774.1"/>
    </source>
</evidence>
<protein>
    <recommendedName>
        <fullName evidence="9">NAD-capped RNA hydrolase NudC</fullName>
        <shortName evidence="9">DeNADding enzyme NudC</shortName>
        <ecNumber evidence="9">3.6.1.-</ecNumber>
    </recommendedName>
    <alternativeName>
        <fullName evidence="9">NADH pyrophosphatase</fullName>
        <ecNumber evidence="9">3.6.1.22</ecNumber>
    </alternativeName>
</protein>
<accession>A0A377I680</accession>
<feature type="binding site" evidence="9">
    <location>
        <position position="190"/>
    </location>
    <ligand>
        <name>a divalent metal cation</name>
        <dbReference type="ChEBI" id="CHEBI:60240"/>
        <label>1</label>
    </ligand>
</feature>
<evidence type="ECO:0000256" key="9">
    <source>
        <dbReference type="HAMAP-Rule" id="MF_00297"/>
    </source>
</evidence>
<dbReference type="AlphaFoldDB" id="A0A377I680"/>
<comment type="catalytic activity">
    <reaction evidence="8">
        <text>a 5'-end NAD(+)-phospho-ribonucleoside in mRNA + H2O = a 5'-end phospho-adenosine-phospho-ribonucleoside in mRNA + beta-nicotinamide D-ribonucleotide + 2 H(+)</text>
        <dbReference type="Rhea" id="RHEA:60876"/>
        <dbReference type="Rhea" id="RHEA-COMP:15698"/>
        <dbReference type="Rhea" id="RHEA-COMP:15719"/>
        <dbReference type="ChEBI" id="CHEBI:14649"/>
        <dbReference type="ChEBI" id="CHEBI:15377"/>
        <dbReference type="ChEBI" id="CHEBI:15378"/>
        <dbReference type="ChEBI" id="CHEBI:144029"/>
        <dbReference type="ChEBI" id="CHEBI:144051"/>
    </reaction>
    <physiologicalReaction direction="left-to-right" evidence="8">
        <dbReference type="Rhea" id="RHEA:60877"/>
    </physiologicalReaction>
</comment>
<dbReference type="InterPro" id="IPR015797">
    <property type="entry name" value="NUDIX_hydrolase-like_dom_sf"/>
</dbReference>
<feature type="short sequence motif" description="Nudix box" evidence="9">
    <location>
        <begin position="171"/>
        <end position="192"/>
    </location>
</feature>
<dbReference type="NCBIfam" id="NF001299">
    <property type="entry name" value="PRK00241.1"/>
    <property type="match status" value="1"/>
</dbReference>
<proteinExistence type="inferred from homology"/>
<dbReference type="GO" id="GO:0110153">
    <property type="term" value="F:RNA NAD-cap (NMN-forming) hydrolase activity"/>
    <property type="evidence" value="ECO:0007669"/>
    <property type="project" value="RHEA"/>
</dbReference>
<dbReference type="EC" id="3.6.1.22" evidence="9"/>
<dbReference type="PANTHER" id="PTHR42904:SF6">
    <property type="entry name" value="NAD-CAPPED RNA HYDROLASE NUDT12"/>
    <property type="match status" value="1"/>
</dbReference>
<dbReference type="SUPFAM" id="SSF55811">
    <property type="entry name" value="Nudix"/>
    <property type="match status" value="2"/>
</dbReference>
<feature type="binding site" evidence="9">
    <location>
        <position position="135"/>
    </location>
    <ligand>
        <name>substrate</name>
    </ligand>
</feature>
<dbReference type="InterPro" id="IPR000086">
    <property type="entry name" value="NUDIX_hydrolase_dom"/>
</dbReference>
<dbReference type="Gene3D" id="3.90.79.20">
    <property type="match status" value="1"/>
</dbReference>
<dbReference type="GO" id="GO:0000287">
    <property type="term" value="F:magnesium ion binding"/>
    <property type="evidence" value="ECO:0007669"/>
    <property type="project" value="UniProtKB-UniRule"/>
</dbReference>
<evidence type="ECO:0000256" key="8">
    <source>
        <dbReference type="ARBA" id="ARBA00023679"/>
    </source>
</evidence>
<comment type="cofactor">
    <cofactor evidence="9">
        <name>Zn(2+)</name>
        <dbReference type="ChEBI" id="CHEBI:29105"/>
    </cofactor>
    <text evidence="9">Binds 1 zinc ion per subunit.</text>
</comment>
<evidence type="ECO:0000259" key="10">
    <source>
        <dbReference type="PROSITE" id="PS51462"/>
    </source>
</evidence>
<feature type="binding site" evidence="9">
    <location>
        <position position="170"/>
    </location>
    <ligand>
        <name>a divalent metal cation</name>
        <dbReference type="ChEBI" id="CHEBI:60240"/>
        <label>1</label>
    </ligand>
</feature>
<reference evidence="11 12" key="1">
    <citation type="submission" date="2018-06" db="EMBL/GenBank/DDBJ databases">
        <authorList>
            <consortium name="Pathogen Informatics"/>
            <person name="Doyle S."/>
        </authorList>
    </citation>
    <scope>NUCLEOTIDE SEQUENCE [LARGE SCALE GENOMIC DNA]</scope>
    <source>
        <strain evidence="11 12">NCTC11296</strain>
    </source>
</reference>
<dbReference type="GO" id="GO:0006742">
    <property type="term" value="P:NADP+ catabolic process"/>
    <property type="evidence" value="ECO:0007669"/>
    <property type="project" value="TreeGrafter"/>
</dbReference>
<feature type="binding site" evidence="9">
    <location>
        <position position="186"/>
    </location>
    <ligand>
        <name>a divalent metal cation</name>
        <dbReference type="ChEBI" id="CHEBI:60240"/>
        <label>2</label>
    </ligand>
</feature>
<dbReference type="GO" id="GO:0008270">
    <property type="term" value="F:zinc ion binding"/>
    <property type="evidence" value="ECO:0007669"/>
    <property type="project" value="UniProtKB-UniRule"/>
</dbReference>
<feature type="domain" description="Nudix hydrolase" evidence="10">
    <location>
        <begin position="136"/>
        <end position="261"/>
    </location>
</feature>
<feature type="binding site" evidence="9">
    <location>
        <position position="186"/>
    </location>
    <ligand>
        <name>a divalent metal cation</name>
        <dbReference type="ChEBI" id="CHEBI:60240"/>
        <label>3</label>
    </ligand>
</feature>
<comment type="subunit">
    <text evidence="9">Homodimer.</text>
</comment>
<dbReference type="GO" id="GO:0019677">
    <property type="term" value="P:NAD+ catabolic process"/>
    <property type="evidence" value="ECO:0007669"/>
    <property type="project" value="TreeGrafter"/>
</dbReference>
<evidence type="ECO:0000256" key="6">
    <source>
        <dbReference type="ARBA" id="ARBA00023027"/>
    </source>
</evidence>
<evidence type="ECO:0000256" key="5">
    <source>
        <dbReference type="ARBA" id="ARBA00022842"/>
    </source>
</evidence>
<keyword evidence="6 9" id="KW-0520">NAD</keyword>
<evidence type="ECO:0000256" key="3">
    <source>
        <dbReference type="ARBA" id="ARBA00022801"/>
    </source>
</evidence>
<dbReference type="InterPro" id="IPR020084">
    <property type="entry name" value="NUDIX_hydrolase_CS"/>
</dbReference>
<dbReference type="EMBL" id="UGHK01000001">
    <property type="protein sequence ID" value="STO70774.1"/>
    <property type="molecule type" value="Genomic_DNA"/>
</dbReference>
<feature type="binding site" evidence="9">
    <location>
        <begin position="204"/>
        <end position="211"/>
    </location>
    <ligand>
        <name>substrate</name>
    </ligand>
</feature>
<feature type="binding site" evidence="9">
    <location>
        <position position="107"/>
    </location>
    <ligand>
        <name>Zn(2+)</name>
        <dbReference type="ChEBI" id="CHEBI:29105"/>
    </ligand>
</feature>
<comment type="cofactor">
    <cofactor evidence="9">
        <name>Mg(2+)</name>
        <dbReference type="ChEBI" id="CHEBI:18420"/>
    </cofactor>
    <cofactor evidence="9">
        <name>Mn(2+)</name>
        <dbReference type="ChEBI" id="CHEBI:29035"/>
    </cofactor>
    <text evidence="9">Divalent metal cations. Mg(2+) or Mn(2+).</text>
</comment>
<evidence type="ECO:0000256" key="7">
    <source>
        <dbReference type="ARBA" id="ARBA00023211"/>
    </source>
</evidence>
<feature type="binding site" evidence="9">
    <location>
        <position position="254"/>
    </location>
    <ligand>
        <name>substrate</name>
    </ligand>
</feature>
<dbReference type="EC" id="3.6.1.-" evidence="9"/>
<dbReference type="Gene3D" id="3.90.79.10">
    <property type="entry name" value="Nucleoside Triphosphate Pyrophosphohydrolase"/>
    <property type="match status" value="1"/>
</dbReference>
<evidence type="ECO:0000256" key="1">
    <source>
        <dbReference type="ARBA" id="ARBA00009595"/>
    </source>
</evidence>
<comment type="function">
    <text evidence="9">mRNA decapping enzyme that specifically removes the nicotinamide adenine dinucleotide (NAD) cap from a subset of mRNAs by hydrolyzing the diphosphate linkage to produce nicotinamide mononucleotide (NMN) and 5' monophosphate mRNA. The NAD-cap is present at the 5'-end of some mRNAs and stabilizes RNA against 5'-processing. Has preference for mRNAs with a 5'-end purine. Catalyzes the hydrolysis of a broad range of dinucleotide pyrophosphates.</text>
</comment>
<dbReference type="CDD" id="cd03429">
    <property type="entry name" value="NUDIX_NADH_pyrophosphatase_Nudt13"/>
    <property type="match status" value="1"/>
</dbReference>
<keyword evidence="7 9" id="KW-0464">Manganese</keyword>
<dbReference type="GO" id="GO:0035529">
    <property type="term" value="F:NADH pyrophosphatase activity"/>
    <property type="evidence" value="ECO:0007669"/>
    <property type="project" value="TreeGrafter"/>
</dbReference>
<comment type="similarity">
    <text evidence="1 9">Belongs to the Nudix hydrolase family. NudC subfamily.</text>
</comment>
<feature type="binding site" evidence="9">
    <location>
        <position position="78"/>
    </location>
    <ligand>
        <name>substrate</name>
    </ligand>
</feature>
<comment type="caution">
    <text evidence="9">Lacks conserved residue(s) required for the propagation of feature annotation.</text>
</comment>
<keyword evidence="3 9" id="KW-0378">Hydrolase</keyword>
<dbReference type="Pfam" id="PF09297">
    <property type="entry name" value="Zn_ribbon_NUD"/>
    <property type="match status" value="1"/>
</dbReference>
<keyword evidence="2 9" id="KW-0479">Metal-binding</keyword>
<dbReference type="GO" id="GO:0000210">
    <property type="term" value="F:NAD+ diphosphatase activity"/>
    <property type="evidence" value="ECO:0007669"/>
    <property type="project" value="UniProtKB-UniRule"/>
</dbReference>
<sequence length="279" mass="31574">MRFLMQPLSPDTQGVWLLTQGSAIYLIDGKLPQGLASAFQLQGLPAMEIGRMERAGETQPLWLVAEQEQDWREYTSLRSQLHLPEIQFNLLNRGVEINHFLKTHRFCGRCGSPMAMVGEELALQCKNAACSHRTYPVICPSIIVAVRRGKQILLANHLRHQQEKMYTTLAGFVEVGESFEQTVEREVFEETGIKVKNIRYFGSQPWAFPNSQMVGFLADYASGEITLQEAELSDAQWFAYDEPLPTLPPEGTIALKLINQTLALCAETTKVRSKKERIF</sequence>
<feature type="binding site" evidence="9">
    <location>
        <position position="130"/>
    </location>
    <ligand>
        <name>Zn(2+)</name>
        <dbReference type="ChEBI" id="CHEBI:29105"/>
    </ligand>
</feature>
<dbReference type="InterPro" id="IPR022925">
    <property type="entry name" value="RNA_Hydrolase_NudC"/>
</dbReference>
<feature type="binding site" evidence="9">
    <location>
        <position position="120"/>
    </location>
    <ligand>
        <name>substrate</name>
    </ligand>
</feature>
<dbReference type="FunFam" id="3.90.79.10:FF:000004">
    <property type="entry name" value="NADH pyrophosphatase"/>
    <property type="match status" value="1"/>
</dbReference>
<dbReference type="InterPro" id="IPR050241">
    <property type="entry name" value="NAD-cap_RNA_hydrolase_NudC"/>
</dbReference>
<keyword evidence="5 9" id="KW-0460">Magnesium</keyword>
<organism evidence="11 12">
    <name type="scientific">Avibacterium paragallinarum</name>
    <name type="common">Haemophilus gallinarum</name>
    <dbReference type="NCBI Taxonomy" id="728"/>
    <lineage>
        <taxon>Bacteria</taxon>
        <taxon>Pseudomonadati</taxon>
        <taxon>Pseudomonadota</taxon>
        <taxon>Gammaproteobacteria</taxon>
        <taxon>Pasteurellales</taxon>
        <taxon>Pasteurellaceae</taxon>
        <taxon>Avibacterium</taxon>
    </lineage>
</organism>
<name>A0A377I680_AVIPA</name>
<dbReference type="GO" id="GO:0030145">
    <property type="term" value="F:manganese ion binding"/>
    <property type="evidence" value="ECO:0007669"/>
    <property type="project" value="UniProtKB-UniRule"/>
</dbReference>
<evidence type="ECO:0000313" key="12">
    <source>
        <dbReference type="Proteomes" id="UP000254465"/>
    </source>
</evidence>
<dbReference type="HAMAP" id="MF_00297">
    <property type="entry name" value="Nudix_NudC"/>
    <property type="match status" value="1"/>
</dbReference>
<dbReference type="InterPro" id="IPR049734">
    <property type="entry name" value="NudC-like_C"/>
</dbReference>
<dbReference type="PROSITE" id="PS00893">
    <property type="entry name" value="NUDIX_BOX"/>
    <property type="match status" value="1"/>
</dbReference>
<evidence type="ECO:0000256" key="2">
    <source>
        <dbReference type="ARBA" id="ARBA00022723"/>
    </source>
</evidence>
<gene>
    <name evidence="9 11" type="primary">nudC</name>
    <name evidence="11" type="ORF">NCTC11296_00689</name>
</gene>
<evidence type="ECO:0000256" key="4">
    <source>
        <dbReference type="ARBA" id="ARBA00022833"/>
    </source>
</evidence>
<feature type="binding site" evidence="9">
    <location>
        <position position="190"/>
    </location>
    <ligand>
        <name>a divalent metal cation</name>
        <dbReference type="ChEBI" id="CHEBI:60240"/>
        <label>3</label>
    </ligand>
</feature>
<comment type="catalytic activity">
    <reaction evidence="9">
        <text>NADH + H2O = reduced beta-nicotinamide D-ribonucleotide + AMP + 2 H(+)</text>
        <dbReference type="Rhea" id="RHEA:48868"/>
        <dbReference type="ChEBI" id="CHEBI:15377"/>
        <dbReference type="ChEBI" id="CHEBI:15378"/>
        <dbReference type="ChEBI" id="CHEBI:57945"/>
        <dbReference type="ChEBI" id="CHEBI:90832"/>
        <dbReference type="ChEBI" id="CHEBI:456215"/>
        <dbReference type="EC" id="3.6.1.22"/>
    </reaction>
</comment>
<dbReference type="PROSITE" id="PS51462">
    <property type="entry name" value="NUDIX"/>
    <property type="match status" value="1"/>
</dbReference>
<feature type="binding site" evidence="9">
    <location>
        <position position="231"/>
    </location>
    <ligand>
        <name>a divalent metal cation</name>
        <dbReference type="ChEBI" id="CHEBI:60240"/>
        <label>1</label>
    </ligand>
</feature>
<feature type="binding site" evidence="9">
    <location>
        <position position="110"/>
    </location>
    <ligand>
        <name>Zn(2+)</name>
        <dbReference type="ChEBI" id="CHEBI:29105"/>
    </ligand>
</feature>
<feature type="binding site" evidence="9">
    <location>
        <position position="125"/>
    </location>
    <ligand>
        <name>Zn(2+)</name>
        <dbReference type="ChEBI" id="CHEBI:29105"/>
    </ligand>
</feature>
<keyword evidence="4 9" id="KW-0862">Zinc</keyword>
<feature type="binding site" evidence="9">
    <location>
        <position position="231"/>
    </location>
    <ligand>
        <name>a divalent metal cation</name>
        <dbReference type="ChEBI" id="CHEBI:60240"/>
        <label>3</label>
    </ligand>
</feature>
<comment type="catalytic activity">
    <reaction evidence="9">
        <text>NAD(+) + H2O = beta-nicotinamide D-ribonucleotide + AMP + 2 H(+)</text>
        <dbReference type="Rhea" id="RHEA:11800"/>
        <dbReference type="ChEBI" id="CHEBI:14649"/>
        <dbReference type="ChEBI" id="CHEBI:15377"/>
        <dbReference type="ChEBI" id="CHEBI:15378"/>
        <dbReference type="ChEBI" id="CHEBI:57540"/>
        <dbReference type="ChEBI" id="CHEBI:456215"/>
        <dbReference type="EC" id="3.6.1.22"/>
    </reaction>
</comment>
<dbReference type="Proteomes" id="UP000254465">
    <property type="component" value="Unassembled WGS sequence"/>
</dbReference>
<dbReference type="GO" id="GO:0005829">
    <property type="term" value="C:cytosol"/>
    <property type="evidence" value="ECO:0007669"/>
    <property type="project" value="TreeGrafter"/>
</dbReference>
<dbReference type="InterPro" id="IPR015376">
    <property type="entry name" value="Znr_NADH_PPase"/>
</dbReference>
<dbReference type="Pfam" id="PF00293">
    <property type="entry name" value="NUDIX"/>
    <property type="match status" value="1"/>
</dbReference>
<dbReference type="PANTHER" id="PTHR42904">
    <property type="entry name" value="NUDIX HYDROLASE, NUDC SUBFAMILY"/>
    <property type="match status" value="1"/>
</dbReference>